<evidence type="ECO:0000256" key="6">
    <source>
        <dbReference type="PROSITE-ProRule" id="PRU01023"/>
    </source>
</evidence>
<dbReference type="InterPro" id="IPR029063">
    <property type="entry name" value="SAM-dependent_MTases_sf"/>
</dbReference>
<feature type="binding site" evidence="6">
    <location>
        <position position="296"/>
    </location>
    <ligand>
        <name>S-adenosyl-L-methionine</name>
        <dbReference type="ChEBI" id="CHEBI:59789"/>
    </ligand>
</feature>
<dbReference type="Pfam" id="PF01029">
    <property type="entry name" value="NusB"/>
    <property type="match status" value="1"/>
</dbReference>
<organism evidence="9 10">
    <name type="scientific">Camelimonas abortus</name>
    <dbReference type="NCBI Taxonomy" id="1017184"/>
    <lineage>
        <taxon>Bacteria</taxon>
        <taxon>Pseudomonadati</taxon>
        <taxon>Pseudomonadota</taxon>
        <taxon>Alphaproteobacteria</taxon>
        <taxon>Hyphomicrobiales</taxon>
        <taxon>Chelatococcaceae</taxon>
        <taxon>Camelimonas</taxon>
    </lineage>
</organism>
<dbReference type="PANTHER" id="PTHR22807:SF61">
    <property type="entry name" value="NOL1_NOP2_SUN FAMILY PROTEIN _ ANTITERMINATION NUSB DOMAIN-CONTAINING PROTEIN"/>
    <property type="match status" value="1"/>
</dbReference>
<dbReference type="Proteomes" id="UP001595536">
    <property type="component" value="Unassembled WGS sequence"/>
</dbReference>
<dbReference type="EMBL" id="JBHRUV010000017">
    <property type="protein sequence ID" value="MFC3265489.1"/>
    <property type="molecule type" value="Genomic_DNA"/>
</dbReference>
<proteinExistence type="inferred from homology"/>
<dbReference type="PROSITE" id="PS01153">
    <property type="entry name" value="NOL1_NOP2_SUN"/>
    <property type="match status" value="1"/>
</dbReference>
<dbReference type="GO" id="GO:0032259">
    <property type="term" value="P:methylation"/>
    <property type="evidence" value="ECO:0007669"/>
    <property type="project" value="UniProtKB-KW"/>
</dbReference>
<dbReference type="InterPro" id="IPR035926">
    <property type="entry name" value="NusB-like_sf"/>
</dbReference>
<feature type="region of interest" description="Disordered" evidence="7">
    <location>
        <begin position="1"/>
        <end position="27"/>
    </location>
</feature>
<dbReference type="EC" id="2.1.1.-" evidence="9"/>
<feature type="domain" description="SAM-dependent MTase RsmB/NOP-type" evidence="8">
    <location>
        <begin position="185"/>
        <end position="467"/>
    </location>
</feature>
<keyword evidence="10" id="KW-1185">Reference proteome</keyword>
<feature type="compositionally biased region" description="Low complexity" evidence="7">
    <location>
        <begin position="1"/>
        <end position="13"/>
    </location>
</feature>
<name>A0ABV7LCY1_9HYPH</name>
<dbReference type="InterPro" id="IPR023267">
    <property type="entry name" value="RCMT"/>
</dbReference>
<accession>A0ABV7LCY1</accession>
<comment type="caution">
    <text evidence="9">The sequence shown here is derived from an EMBL/GenBank/DDBJ whole genome shotgun (WGS) entry which is preliminary data.</text>
</comment>
<dbReference type="Pfam" id="PF01189">
    <property type="entry name" value="Methyltr_RsmB-F"/>
    <property type="match status" value="1"/>
</dbReference>
<dbReference type="InterPro" id="IPR001678">
    <property type="entry name" value="MeTrfase_RsmB-F_NOP2_dom"/>
</dbReference>
<reference evidence="10" key="1">
    <citation type="journal article" date="2019" name="Int. J. Syst. Evol. Microbiol.">
        <title>The Global Catalogue of Microorganisms (GCM) 10K type strain sequencing project: providing services to taxonomists for standard genome sequencing and annotation.</title>
        <authorList>
            <consortium name="The Broad Institute Genomics Platform"/>
            <consortium name="The Broad Institute Genome Sequencing Center for Infectious Disease"/>
            <person name="Wu L."/>
            <person name="Ma J."/>
        </authorList>
    </citation>
    <scope>NUCLEOTIDE SEQUENCE [LARGE SCALE GENOMIC DNA]</scope>
    <source>
        <strain evidence="10">CCM 7941</strain>
    </source>
</reference>
<evidence type="ECO:0000256" key="5">
    <source>
        <dbReference type="ARBA" id="ARBA00022884"/>
    </source>
</evidence>
<keyword evidence="4 6" id="KW-0949">S-adenosyl-L-methionine</keyword>
<keyword evidence="5 6" id="KW-0694">RNA-binding</keyword>
<keyword evidence="2 6" id="KW-0489">Methyltransferase</keyword>
<dbReference type="InterPro" id="IPR006027">
    <property type="entry name" value="NusB_RsmB_TIM44"/>
</dbReference>
<evidence type="ECO:0000256" key="2">
    <source>
        <dbReference type="ARBA" id="ARBA00022603"/>
    </source>
</evidence>
<dbReference type="PANTHER" id="PTHR22807">
    <property type="entry name" value="NOP2 YEAST -RELATED NOL1/NOP2/FMU SUN DOMAIN-CONTAINING"/>
    <property type="match status" value="1"/>
</dbReference>
<gene>
    <name evidence="9" type="ORF">ACFOEX_03795</name>
</gene>
<evidence type="ECO:0000256" key="3">
    <source>
        <dbReference type="ARBA" id="ARBA00022679"/>
    </source>
</evidence>
<feature type="binding site" evidence="6">
    <location>
        <position position="322"/>
    </location>
    <ligand>
        <name>S-adenosyl-L-methionine</name>
        <dbReference type="ChEBI" id="CHEBI:59789"/>
    </ligand>
</feature>
<comment type="similarity">
    <text evidence="1 6">Belongs to the class I-like SAM-binding methyltransferase superfamily. RsmB/NOP family.</text>
</comment>
<protein>
    <submittedName>
        <fullName evidence="9">RsmB/NOP family class I SAM-dependent RNA methyltransferase</fullName>
        <ecNumber evidence="9">2.1.1.-</ecNumber>
    </submittedName>
</protein>
<keyword evidence="3 6" id="KW-0808">Transferase</keyword>
<evidence type="ECO:0000256" key="4">
    <source>
        <dbReference type="ARBA" id="ARBA00022691"/>
    </source>
</evidence>
<dbReference type="PROSITE" id="PS51686">
    <property type="entry name" value="SAM_MT_RSMB_NOP"/>
    <property type="match status" value="1"/>
</dbReference>
<evidence type="ECO:0000256" key="7">
    <source>
        <dbReference type="SAM" id="MobiDB-lite"/>
    </source>
</evidence>
<evidence type="ECO:0000313" key="10">
    <source>
        <dbReference type="Proteomes" id="UP001595536"/>
    </source>
</evidence>
<dbReference type="InterPro" id="IPR049560">
    <property type="entry name" value="MeTrfase_RsmB-F_NOP2_cat"/>
</dbReference>
<dbReference type="Gene3D" id="3.40.50.150">
    <property type="entry name" value="Vaccinia Virus protein VP39"/>
    <property type="match status" value="1"/>
</dbReference>
<evidence type="ECO:0000256" key="1">
    <source>
        <dbReference type="ARBA" id="ARBA00007494"/>
    </source>
</evidence>
<feature type="active site" description="Nucleophile" evidence="6">
    <location>
        <position position="395"/>
    </location>
</feature>
<evidence type="ECO:0000313" key="9">
    <source>
        <dbReference type="EMBL" id="MFC3265489.1"/>
    </source>
</evidence>
<dbReference type="SUPFAM" id="SSF48013">
    <property type="entry name" value="NusB-like"/>
    <property type="match status" value="1"/>
</dbReference>
<dbReference type="Gene3D" id="1.10.940.10">
    <property type="entry name" value="NusB-like"/>
    <property type="match status" value="1"/>
</dbReference>
<sequence length="468" mass="49564">MGLRPHARAAAGRAPRRAGRPASAPGLASRRAAAATVRQLLDPSARGVTLEQAFDAAAAGLDSRDRAFARAIVTTTLRRLGSVRRVLGALMDRGFPRKCGSLEAVMVTAAAQILFMEAPDHAAVDSAVTLARLDRNAAPFAGLANAVLRKVAARREEAASYDPLEVDTPDWLAARWRAAWGEDTARAIAGALRLEPSLDVTVRGDAGEWAARLDGVTLDLAPAGAVTRTVRLRTLRNVDELPGYAEGMWWVQDAAAALPALLLGVRPGERVADLCAAPGGKTAQLLTAGGEVQAFDRSAGRMQRLAENMRRLGFSPAMHVLDLTEAETAAIPGAPFDAVLLDAPCTATGTIRRHPDVAWTKRPADIEPVAALQARLLDVAVALLKPGGRLVYSTCSLEPEEGEEQIRGLLARNPRVQRLPVTADELPGLPQAITALGDIRTLPSMLPHPEPRLAGLDGFFAARLVLAP</sequence>
<dbReference type="InterPro" id="IPR018314">
    <property type="entry name" value="RsmB/NOL1/NOP2-like_CS"/>
</dbReference>
<dbReference type="GO" id="GO:0008168">
    <property type="term" value="F:methyltransferase activity"/>
    <property type="evidence" value="ECO:0007669"/>
    <property type="project" value="UniProtKB-KW"/>
</dbReference>
<dbReference type="SUPFAM" id="SSF53335">
    <property type="entry name" value="S-adenosyl-L-methionine-dependent methyltransferases"/>
    <property type="match status" value="1"/>
</dbReference>
<dbReference type="PRINTS" id="PR02008">
    <property type="entry name" value="RCMTFAMILY"/>
</dbReference>
<feature type="binding site" evidence="6">
    <location>
        <position position="342"/>
    </location>
    <ligand>
        <name>S-adenosyl-L-methionine</name>
        <dbReference type="ChEBI" id="CHEBI:59789"/>
    </ligand>
</feature>
<dbReference type="RefSeq" id="WP_376831658.1">
    <property type="nucleotide sequence ID" value="NZ_JBHLWR010000006.1"/>
</dbReference>
<feature type="binding site" evidence="6">
    <location>
        <begin position="275"/>
        <end position="281"/>
    </location>
    <ligand>
        <name>S-adenosyl-L-methionine</name>
        <dbReference type="ChEBI" id="CHEBI:59789"/>
    </ligand>
</feature>
<evidence type="ECO:0000259" key="8">
    <source>
        <dbReference type="PROSITE" id="PS51686"/>
    </source>
</evidence>
<dbReference type="CDD" id="cd02440">
    <property type="entry name" value="AdoMet_MTases"/>
    <property type="match status" value="1"/>
</dbReference>